<evidence type="ECO:0000313" key="1">
    <source>
        <dbReference type="EMBL" id="GLS22597.1"/>
    </source>
</evidence>
<dbReference type="Proteomes" id="UP001156882">
    <property type="component" value="Unassembled WGS sequence"/>
</dbReference>
<dbReference type="EMBL" id="BSPC01000064">
    <property type="protein sequence ID" value="GLS22597.1"/>
    <property type="molecule type" value="Genomic_DNA"/>
</dbReference>
<dbReference type="PANTHER" id="PTHR43611">
    <property type="entry name" value="ALPHA-D-GLUCOSE 1-PHOSPHATE PHOSPHATASE"/>
    <property type="match status" value="1"/>
</dbReference>
<proteinExistence type="predicted"/>
<comment type="caution">
    <text evidence="1">The sequence shown here is derived from an EMBL/GenBank/DDBJ whole genome shotgun (WGS) entry which is preliminary data.</text>
</comment>
<reference evidence="2" key="1">
    <citation type="journal article" date="2019" name="Int. J. Syst. Evol. Microbiol.">
        <title>The Global Catalogue of Microorganisms (GCM) 10K type strain sequencing project: providing services to taxonomists for standard genome sequencing and annotation.</title>
        <authorList>
            <consortium name="The Broad Institute Genomics Platform"/>
            <consortium name="The Broad Institute Genome Sequencing Center for Infectious Disease"/>
            <person name="Wu L."/>
            <person name="Ma J."/>
        </authorList>
    </citation>
    <scope>NUCLEOTIDE SEQUENCE [LARGE SCALE GENOMIC DNA]</scope>
    <source>
        <strain evidence="2">NBRC 101365</strain>
    </source>
</reference>
<dbReference type="SUPFAM" id="SSF56784">
    <property type="entry name" value="HAD-like"/>
    <property type="match status" value="1"/>
</dbReference>
<dbReference type="PANTHER" id="PTHR43611:SF3">
    <property type="entry name" value="FLAVIN MONONUCLEOTIDE HYDROLASE 1, CHLOROPLATIC"/>
    <property type="match status" value="1"/>
</dbReference>
<dbReference type="InterPro" id="IPR023214">
    <property type="entry name" value="HAD_sf"/>
</dbReference>
<dbReference type="SFLD" id="SFLDG01129">
    <property type="entry name" value="C1.5:_HAD__Beta-PGM__Phosphata"/>
    <property type="match status" value="1"/>
</dbReference>
<gene>
    <name evidence="1" type="ORF">GCM10007874_56170</name>
</gene>
<name>A0ABQ6CSP1_9HYPH</name>
<dbReference type="Pfam" id="PF00702">
    <property type="entry name" value="Hydrolase"/>
    <property type="match status" value="1"/>
</dbReference>
<dbReference type="Gene3D" id="3.40.50.1000">
    <property type="entry name" value="HAD superfamily/HAD-like"/>
    <property type="match status" value="1"/>
</dbReference>
<dbReference type="InterPro" id="IPR023198">
    <property type="entry name" value="PGP-like_dom2"/>
</dbReference>
<keyword evidence="2" id="KW-1185">Reference proteome</keyword>
<sequence>MSSPFQALVFDLGGVVVQHDNAVLFTRLASRCAPAWGMAEVGALFRQNRWETGAPIRDFHAQLQAEAGYAEPWEIFLDDWCCHLAVDPSMLALMGGLARHNRVVIFSNTNQEHWDFVLAASGGAFAAYEPYLSHLIGHGKPAVRAFEVVAEQAGLDPARSIFFDDKPENVEGARQAGFQAEVFQDEAWLRGFLKEKGVRV</sequence>
<dbReference type="Gene3D" id="1.10.150.240">
    <property type="entry name" value="Putative phosphatase, domain 2"/>
    <property type="match status" value="1"/>
</dbReference>
<evidence type="ECO:0000313" key="2">
    <source>
        <dbReference type="Proteomes" id="UP001156882"/>
    </source>
</evidence>
<dbReference type="InterPro" id="IPR006439">
    <property type="entry name" value="HAD-SF_hydro_IA"/>
</dbReference>
<dbReference type="RefSeq" id="WP_284315561.1">
    <property type="nucleotide sequence ID" value="NZ_BSPC01000064.1"/>
</dbReference>
<organism evidence="1 2">
    <name type="scientific">Labrys miyagiensis</name>
    <dbReference type="NCBI Taxonomy" id="346912"/>
    <lineage>
        <taxon>Bacteria</taxon>
        <taxon>Pseudomonadati</taxon>
        <taxon>Pseudomonadota</taxon>
        <taxon>Alphaproteobacteria</taxon>
        <taxon>Hyphomicrobiales</taxon>
        <taxon>Xanthobacteraceae</taxon>
        <taxon>Labrys</taxon>
    </lineage>
</organism>
<dbReference type="NCBIfam" id="TIGR01509">
    <property type="entry name" value="HAD-SF-IA-v3"/>
    <property type="match status" value="1"/>
</dbReference>
<accession>A0ABQ6CSP1</accession>
<dbReference type="SFLD" id="SFLDS00003">
    <property type="entry name" value="Haloacid_Dehalogenase"/>
    <property type="match status" value="1"/>
</dbReference>
<protein>
    <submittedName>
        <fullName evidence="1">Haloacid dehalogenase</fullName>
    </submittedName>
</protein>
<dbReference type="InterPro" id="IPR036412">
    <property type="entry name" value="HAD-like_sf"/>
</dbReference>